<feature type="region of interest" description="Disordered" evidence="1">
    <location>
        <begin position="70"/>
        <end position="106"/>
    </location>
</feature>
<keyword evidence="3" id="KW-1185">Reference proteome</keyword>
<proteinExistence type="predicted"/>
<evidence type="ECO:0000313" key="2">
    <source>
        <dbReference type="EMBL" id="THU75561.1"/>
    </source>
</evidence>
<name>A0A4S8KJM7_DENBC</name>
<gene>
    <name evidence="2" type="ORF">K435DRAFT_246115</name>
</gene>
<protein>
    <submittedName>
        <fullName evidence="2">Uncharacterized protein</fullName>
    </submittedName>
</protein>
<evidence type="ECO:0000313" key="3">
    <source>
        <dbReference type="Proteomes" id="UP000297245"/>
    </source>
</evidence>
<reference evidence="2 3" key="1">
    <citation type="journal article" date="2019" name="Nat. Ecol. Evol.">
        <title>Megaphylogeny resolves global patterns of mushroom evolution.</title>
        <authorList>
            <person name="Varga T."/>
            <person name="Krizsan K."/>
            <person name="Foldi C."/>
            <person name="Dima B."/>
            <person name="Sanchez-Garcia M."/>
            <person name="Sanchez-Ramirez S."/>
            <person name="Szollosi G.J."/>
            <person name="Szarkandi J.G."/>
            <person name="Papp V."/>
            <person name="Albert L."/>
            <person name="Andreopoulos W."/>
            <person name="Angelini C."/>
            <person name="Antonin V."/>
            <person name="Barry K.W."/>
            <person name="Bougher N.L."/>
            <person name="Buchanan P."/>
            <person name="Buyck B."/>
            <person name="Bense V."/>
            <person name="Catcheside P."/>
            <person name="Chovatia M."/>
            <person name="Cooper J."/>
            <person name="Damon W."/>
            <person name="Desjardin D."/>
            <person name="Finy P."/>
            <person name="Geml J."/>
            <person name="Haridas S."/>
            <person name="Hughes K."/>
            <person name="Justo A."/>
            <person name="Karasinski D."/>
            <person name="Kautmanova I."/>
            <person name="Kiss B."/>
            <person name="Kocsube S."/>
            <person name="Kotiranta H."/>
            <person name="LaButti K.M."/>
            <person name="Lechner B.E."/>
            <person name="Liimatainen K."/>
            <person name="Lipzen A."/>
            <person name="Lukacs Z."/>
            <person name="Mihaltcheva S."/>
            <person name="Morgado L.N."/>
            <person name="Niskanen T."/>
            <person name="Noordeloos M.E."/>
            <person name="Ohm R.A."/>
            <person name="Ortiz-Santana B."/>
            <person name="Ovrebo C."/>
            <person name="Racz N."/>
            <person name="Riley R."/>
            <person name="Savchenko A."/>
            <person name="Shiryaev A."/>
            <person name="Soop K."/>
            <person name="Spirin V."/>
            <person name="Szebenyi C."/>
            <person name="Tomsovsky M."/>
            <person name="Tulloss R.E."/>
            <person name="Uehling J."/>
            <person name="Grigoriev I.V."/>
            <person name="Vagvolgyi C."/>
            <person name="Papp T."/>
            <person name="Martin F.M."/>
            <person name="Miettinen O."/>
            <person name="Hibbett D.S."/>
            <person name="Nagy L.G."/>
        </authorList>
    </citation>
    <scope>NUCLEOTIDE SEQUENCE [LARGE SCALE GENOMIC DNA]</scope>
    <source>
        <strain evidence="2 3">CBS 962.96</strain>
    </source>
</reference>
<evidence type="ECO:0000256" key="1">
    <source>
        <dbReference type="SAM" id="MobiDB-lite"/>
    </source>
</evidence>
<sequence>MLFFLKFYIHFTTPAIMPITTPALLWSCLTFPIQPLEVDTLSARTIRSVPQTLRSRATRSMQDRLPARLRQQLEVLPPPPQTSPSTTIRSVPPPPSCYDDLGFDNN</sequence>
<dbReference type="AlphaFoldDB" id="A0A4S8KJM7"/>
<dbReference type="EMBL" id="ML181896">
    <property type="protein sequence ID" value="THU75561.1"/>
    <property type="molecule type" value="Genomic_DNA"/>
</dbReference>
<dbReference type="Proteomes" id="UP000297245">
    <property type="component" value="Unassembled WGS sequence"/>
</dbReference>
<accession>A0A4S8KJM7</accession>
<organism evidence="2 3">
    <name type="scientific">Dendrothele bispora (strain CBS 962.96)</name>
    <dbReference type="NCBI Taxonomy" id="1314807"/>
    <lineage>
        <taxon>Eukaryota</taxon>
        <taxon>Fungi</taxon>
        <taxon>Dikarya</taxon>
        <taxon>Basidiomycota</taxon>
        <taxon>Agaricomycotina</taxon>
        <taxon>Agaricomycetes</taxon>
        <taxon>Agaricomycetidae</taxon>
        <taxon>Agaricales</taxon>
        <taxon>Agaricales incertae sedis</taxon>
        <taxon>Dendrothele</taxon>
    </lineage>
</organism>